<dbReference type="EMBL" id="JAULJQ010000002">
    <property type="protein sequence ID" value="MDO2408958.1"/>
    <property type="molecule type" value="Genomic_DNA"/>
</dbReference>
<dbReference type="PANTHER" id="PTHR20982:SF3">
    <property type="entry name" value="MITOCHONDRIAL RIBOSOME RECYCLING FACTOR PSEUDO 1"/>
    <property type="match status" value="1"/>
</dbReference>
<evidence type="ECO:0000256" key="4">
    <source>
        <dbReference type="SAM" id="Coils"/>
    </source>
</evidence>
<evidence type="ECO:0000259" key="5">
    <source>
        <dbReference type="Pfam" id="PF01765"/>
    </source>
</evidence>
<protein>
    <recommendedName>
        <fullName evidence="3">Ribosome-recycling factor</fullName>
        <shortName evidence="3">RRF</shortName>
    </recommendedName>
    <alternativeName>
        <fullName evidence="3">Ribosome-releasing factor</fullName>
    </alternativeName>
</protein>
<keyword evidence="7" id="KW-1185">Reference proteome</keyword>
<dbReference type="PANTHER" id="PTHR20982">
    <property type="entry name" value="RIBOSOME RECYCLING FACTOR"/>
    <property type="match status" value="1"/>
</dbReference>
<keyword evidence="2 3" id="KW-0648">Protein biosynthesis</keyword>
<keyword evidence="4" id="KW-0175">Coiled coil</keyword>
<dbReference type="InterPro" id="IPR023584">
    <property type="entry name" value="Ribosome_recyc_fac_dom"/>
</dbReference>
<dbReference type="Gene3D" id="1.10.132.20">
    <property type="entry name" value="Ribosome-recycling factor"/>
    <property type="match status" value="1"/>
</dbReference>
<evidence type="ECO:0000313" key="6">
    <source>
        <dbReference type="EMBL" id="MDO2408958.1"/>
    </source>
</evidence>
<feature type="coiled-coil region" evidence="4">
    <location>
        <begin position="125"/>
        <end position="152"/>
    </location>
</feature>
<evidence type="ECO:0000313" key="7">
    <source>
        <dbReference type="Proteomes" id="UP001171111"/>
    </source>
</evidence>
<comment type="caution">
    <text evidence="6">The sequence shown here is derived from an EMBL/GenBank/DDBJ whole genome shotgun (WGS) entry which is preliminary data.</text>
</comment>
<accession>A0ABT8T891</accession>
<evidence type="ECO:0000256" key="3">
    <source>
        <dbReference type="HAMAP-Rule" id="MF_00040"/>
    </source>
</evidence>
<sequence>MIAQILKNQEEHGNKSLEALKRDFGTLRSGKVNIAILDHITVDYYGTPTPLNQVATVLATDASTIAITPWEKKMLKDITSALAAANLGVNPTNDGECVKLFFPPMTKEDREKSAKEAKAMGEKAKVSVRNVRKEANDEIKKIEKDKSMGEDEIKRGYDDVQKLTDKFIEKIDELVAHKESELMKI</sequence>
<dbReference type="RefSeq" id="WP_273930977.1">
    <property type="nucleotide sequence ID" value="NZ_JAQSLJ010000003.1"/>
</dbReference>
<dbReference type="InterPro" id="IPR036191">
    <property type="entry name" value="RRF_sf"/>
</dbReference>
<comment type="function">
    <text evidence="3">Responsible for the release of ribosomes from messenger RNA at the termination of protein biosynthesis. May increase the efficiency of translation by recycling ribosomes from one round of translation to another.</text>
</comment>
<evidence type="ECO:0000256" key="1">
    <source>
        <dbReference type="ARBA" id="ARBA00005912"/>
    </source>
</evidence>
<dbReference type="Pfam" id="PF01765">
    <property type="entry name" value="RRF"/>
    <property type="match status" value="1"/>
</dbReference>
<dbReference type="HAMAP" id="MF_00040">
    <property type="entry name" value="RRF"/>
    <property type="match status" value="1"/>
</dbReference>
<dbReference type="SUPFAM" id="SSF55194">
    <property type="entry name" value="Ribosome recycling factor, RRF"/>
    <property type="match status" value="1"/>
</dbReference>
<proteinExistence type="inferred from homology"/>
<dbReference type="NCBIfam" id="TIGR00496">
    <property type="entry name" value="frr"/>
    <property type="match status" value="1"/>
</dbReference>
<dbReference type="CDD" id="cd00520">
    <property type="entry name" value="RRF"/>
    <property type="match status" value="1"/>
</dbReference>
<reference evidence="6 7" key="1">
    <citation type="submission" date="2023-06" db="EMBL/GenBank/DDBJ databases">
        <title>Campylobacter magnum sp. nov., isolated from cecal contents of domestic pigs (Sus scrofa domesticus).</title>
        <authorList>
            <person name="Papic B."/>
            <person name="Gruntar I."/>
        </authorList>
    </citation>
    <scope>NUCLEOTIDE SEQUENCE [LARGE SCALE GENOMIC DNA]</scope>
    <source>
        <strain evidence="7">34484-21</strain>
    </source>
</reference>
<comment type="subcellular location">
    <subcellularLocation>
        <location evidence="3">Cytoplasm</location>
    </subcellularLocation>
</comment>
<evidence type="ECO:0000256" key="2">
    <source>
        <dbReference type="ARBA" id="ARBA00022917"/>
    </source>
</evidence>
<keyword evidence="3" id="KW-0963">Cytoplasm</keyword>
<dbReference type="Gene3D" id="3.30.1360.40">
    <property type="match status" value="1"/>
</dbReference>
<dbReference type="Proteomes" id="UP001171111">
    <property type="component" value="Unassembled WGS sequence"/>
</dbReference>
<dbReference type="InterPro" id="IPR002661">
    <property type="entry name" value="Ribosome_recyc_fac"/>
</dbReference>
<gene>
    <name evidence="3 6" type="primary">frr</name>
    <name evidence="6" type="ORF">Q2362_02440</name>
</gene>
<comment type="similarity">
    <text evidence="1 3">Belongs to the RRF family.</text>
</comment>
<name>A0ABT8T891_9BACT</name>
<organism evidence="6 7">
    <name type="scientific">Campylobacter magnus</name>
    <dbReference type="NCBI Taxonomy" id="3026462"/>
    <lineage>
        <taxon>Bacteria</taxon>
        <taxon>Pseudomonadati</taxon>
        <taxon>Campylobacterota</taxon>
        <taxon>Epsilonproteobacteria</taxon>
        <taxon>Campylobacterales</taxon>
        <taxon>Campylobacteraceae</taxon>
        <taxon>Campylobacter</taxon>
    </lineage>
</organism>
<feature type="domain" description="Ribosome recycling factor" evidence="5">
    <location>
        <begin position="20"/>
        <end position="183"/>
    </location>
</feature>